<name>A0A6J6H4Q1_9ZZZZ</name>
<organism evidence="3">
    <name type="scientific">freshwater metagenome</name>
    <dbReference type="NCBI Taxonomy" id="449393"/>
    <lineage>
        <taxon>unclassified sequences</taxon>
        <taxon>metagenomes</taxon>
        <taxon>ecological metagenomes</taxon>
    </lineage>
</organism>
<dbReference type="GO" id="GO:0003993">
    <property type="term" value="F:acid phosphatase activity"/>
    <property type="evidence" value="ECO:0007669"/>
    <property type="project" value="InterPro"/>
</dbReference>
<dbReference type="SUPFAM" id="SSF56300">
    <property type="entry name" value="Metallo-dependent phosphatases"/>
    <property type="match status" value="1"/>
</dbReference>
<dbReference type="InterPro" id="IPR039331">
    <property type="entry name" value="PAPs-like"/>
</dbReference>
<dbReference type="AlphaFoldDB" id="A0A6J6H4Q1"/>
<dbReference type="Gene3D" id="3.60.21.10">
    <property type="match status" value="1"/>
</dbReference>
<dbReference type="InterPro" id="IPR029052">
    <property type="entry name" value="Metallo-depent_PP-like"/>
</dbReference>
<dbReference type="Pfam" id="PF00149">
    <property type="entry name" value="Metallophos"/>
    <property type="match status" value="1"/>
</dbReference>
<keyword evidence="1" id="KW-0732">Signal</keyword>
<dbReference type="InterPro" id="IPR004843">
    <property type="entry name" value="Calcineurin-like_PHP"/>
</dbReference>
<dbReference type="PANTHER" id="PTHR22953">
    <property type="entry name" value="ACID PHOSPHATASE RELATED"/>
    <property type="match status" value="1"/>
</dbReference>
<evidence type="ECO:0000259" key="2">
    <source>
        <dbReference type="Pfam" id="PF00149"/>
    </source>
</evidence>
<evidence type="ECO:0000256" key="1">
    <source>
        <dbReference type="ARBA" id="ARBA00022729"/>
    </source>
</evidence>
<reference evidence="3" key="1">
    <citation type="submission" date="2020-05" db="EMBL/GenBank/DDBJ databases">
        <authorList>
            <person name="Chiriac C."/>
            <person name="Salcher M."/>
            <person name="Ghai R."/>
            <person name="Kavagutti S V."/>
        </authorList>
    </citation>
    <scope>NUCLEOTIDE SEQUENCE</scope>
</reference>
<evidence type="ECO:0000313" key="3">
    <source>
        <dbReference type="EMBL" id="CAB4608642.1"/>
    </source>
</evidence>
<accession>A0A6J6H4Q1</accession>
<gene>
    <name evidence="3" type="ORF">UFOPK1808_01221</name>
</gene>
<dbReference type="PANTHER" id="PTHR22953:SF153">
    <property type="entry name" value="PURPLE ACID PHOSPHATASE"/>
    <property type="match status" value="1"/>
</dbReference>
<feature type="domain" description="Calcineurin-like phosphoesterase" evidence="2">
    <location>
        <begin position="8"/>
        <end position="129"/>
    </location>
</feature>
<protein>
    <submittedName>
        <fullName evidence="3">Unannotated protein</fullName>
    </submittedName>
</protein>
<dbReference type="EMBL" id="CAEZUL010000172">
    <property type="protein sequence ID" value="CAB4608642.1"/>
    <property type="molecule type" value="Genomic_DNA"/>
</dbReference>
<proteinExistence type="predicted"/>
<sequence length="210" mass="22161">MSWGPLKSRTYPIRGNHEYITGGAAGYVEYFGAMSPSYWTTNAGGWRIIAVDSWCQGQLFAGCSATSVQTTWLTAELARARTENKCAMVIMHHPFVSSGKYATASAQHLWQASVAGGADLVMTGHDHHYERFAPLDANGAPAAGGTPLIISGLGGAQGYPMSTTQPGSEFRSNTDHGVVLLTLTPTTFSWGFVSATDNSTSDAGSSTCTP</sequence>